<evidence type="ECO:0000256" key="1">
    <source>
        <dbReference type="SAM" id="MobiDB-lite"/>
    </source>
</evidence>
<dbReference type="RefSeq" id="XP_041219064.1">
    <property type="nucleotide sequence ID" value="XM_041377657.1"/>
</dbReference>
<name>A0AAD4HEC7_9AGAM</name>
<feature type="compositionally biased region" description="Basic and acidic residues" evidence="1">
    <location>
        <begin position="1"/>
        <end position="11"/>
    </location>
</feature>
<feature type="region of interest" description="Disordered" evidence="1">
    <location>
        <begin position="73"/>
        <end position="103"/>
    </location>
</feature>
<comment type="caution">
    <text evidence="2">The sequence shown here is derived from an EMBL/GenBank/DDBJ whole genome shotgun (WGS) entry which is preliminary data.</text>
</comment>
<feature type="compositionally biased region" description="Polar residues" evidence="1">
    <location>
        <begin position="80"/>
        <end position="90"/>
    </location>
</feature>
<protein>
    <submittedName>
        <fullName evidence="2">Uncharacterized protein</fullName>
    </submittedName>
</protein>
<feature type="region of interest" description="Disordered" evidence="1">
    <location>
        <begin position="1"/>
        <end position="30"/>
    </location>
</feature>
<feature type="compositionally biased region" description="Basic residues" evidence="1">
    <location>
        <begin position="94"/>
        <end position="103"/>
    </location>
</feature>
<accession>A0AAD4HEC7</accession>
<sequence>MYSEPDKKNYEPRVPLPAQQSPPPSWNKTGSWQAIDVVPILADDENPSKQHSTEHSGCRTLLLVSQKIHVHTSHHAAELPSSSGLSSVDQSRPRTPHSRKTRLSGRSWDSLRLVFDFNMVLNPKSHDLSTHEVVHMRWTASMEKFVDGLARRTMNVLVTKLTPPYYIDPHTAWVSEVQKELHTRKGIDATHVIMTSGERNPEWWSDVRALGRTRVDYAAERTEEIYGQWHPAFLDAIIQSNGAGFVSTRGSTISTLASRRVQPWHDRATRLVRWGWPSADDH</sequence>
<dbReference type="GeneID" id="64671955"/>
<evidence type="ECO:0000313" key="2">
    <source>
        <dbReference type="EMBL" id="KAG1893488.1"/>
    </source>
</evidence>
<dbReference type="EMBL" id="JABBWK010000098">
    <property type="protein sequence ID" value="KAG1893488.1"/>
    <property type="molecule type" value="Genomic_DNA"/>
</dbReference>
<dbReference type="AlphaFoldDB" id="A0AAD4HEC7"/>
<proteinExistence type="predicted"/>
<evidence type="ECO:0000313" key="3">
    <source>
        <dbReference type="Proteomes" id="UP001195769"/>
    </source>
</evidence>
<keyword evidence="3" id="KW-1185">Reference proteome</keyword>
<gene>
    <name evidence="2" type="ORF">F5891DRAFT_985838</name>
</gene>
<dbReference type="Proteomes" id="UP001195769">
    <property type="component" value="Unassembled WGS sequence"/>
</dbReference>
<reference evidence="2" key="1">
    <citation type="journal article" date="2020" name="New Phytol.">
        <title>Comparative genomics reveals dynamic genome evolution in host specialist ectomycorrhizal fungi.</title>
        <authorList>
            <person name="Lofgren L.A."/>
            <person name="Nguyen N.H."/>
            <person name="Vilgalys R."/>
            <person name="Ruytinx J."/>
            <person name="Liao H.L."/>
            <person name="Branco S."/>
            <person name="Kuo A."/>
            <person name="LaButti K."/>
            <person name="Lipzen A."/>
            <person name="Andreopoulos W."/>
            <person name="Pangilinan J."/>
            <person name="Riley R."/>
            <person name="Hundley H."/>
            <person name="Na H."/>
            <person name="Barry K."/>
            <person name="Grigoriev I.V."/>
            <person name="Stajich J.E."/>
            <person name="Kennedy P.G."/>
        </authorList>
    </citation>
    <scope>NUCLEOTIDE SEQUENCE</scope>
    <source>
        <strain evidence="2">FC203</strain>
    </source>
</reference>
<organism evidence="2 3">
    <name type="scientific">Suillus fuscotomentosus</name>
    <dbReference type="NCBI Taxonomy" id="1912939"/>
    <lineage>
        <taxon>Eukaryota</taxon>
        <taxon>Fungi</taxon>
        <taxon>Dikarya</taxon>
        <taxon>Basidiomycota</taxon>
        <taxon>Agaricomycotina</taxon>
        <taxon>Agaricomycetes</taxon>
        <taxon>Agaricomycetidae</taxon>
        <taxon>Boletales</taxon>
        <taxon>Suillineae</taxon>
        <taxon>Suillaceae</taxon>
        <taxon>Suillus</taxon>
    </lineage>
</organism>